<evidence type="ECO:0000256" key="1">
    <source>
        <dbReference type="SAM" id="MobiDB-lite"/>
    </source>
</evidence>
<dbReference type="RefSeq" id="WP_190212614.1">
    <property type="nucleotide sequence ID" value="NZ_BNBO01000025.1"/>
</dbReference>
<gene>
    <name evidence="3" type="ORF">GCM10018781_44220</name>
</gene>
<name>A0A919KWW5_9ACTN</name>
<feature type="region of interest" description="Disordered" evidence="1">
    <location>
        <begin position="1"/>
        <end position="27"/>
    </location>
</feature>
<accession>A0A919KWW5</accession>
<evidence type="ECO:0000313" key="3">
    <source>
        <dbReference type="EMBL" id="GHH75403.1"/>
    </source>
</evidence>
<proteinExistence type="predicted"/>
<reference evidence="3" key="2">
    <citation type="submission" date="2020-09" db="EMBL/GenBank/DDBJ databases">
        <authorList>
            <person name="Sun Q."/>
            <person name="Ohkuma M."/>
        </authorList>
    </citation>
    <scope>NUCLEOTIDE SEQUENCE</scope>
    <source>
        <strain evidence="3">JCM 4646</strain>
    </source>
</reference>
<dbReference type="GeneID" id="95354814"/>
<dbReference type="EMBL" id="BNBO01000025">
    <property type="protein sequence ID" value="GHH75403.1"/>
    <property type="molecule type" value="Genomic_DNA"/>
</dbReference>
<organism evidence="3 4">
    <name type="scientific">Kitasatospora indigofera</name>
    <dbReference type="NCBI Taxonomy" id="67307"/>
    <lineage>
        <taxon>Bacteria</taxon>
        <taxon>Bacillati</taxon>
        <taxon>Actinomycetota</taxon>
        <taxon>Actinomycetes</taxon>
        <taxon>Kitasatosporales</taxon>
        <taxon>Streptomycetaceae</taxon>
        <taxon>Kitasatospora</taxon>
    </lineage>
</organism>
<evidence type="ECO:0000313" key="4">
    <source>
        <dbReference type="Proteomes" id="UP000617734"/>
    </source>
</evidence>
<sequence>MTTSPADTVTTARTAKARSATAGSPAAATAAGPAARLLLLAPRINETGLQLRTTAQRRGLAARTAPAYRVPEDVPASAAVHLYGGPLFADAVGRELGLALLDAAPDWLTTLPAGLTGRRIECLALADARRLRRPAFLKPPVDKLFPARIYPDGSGLPGPDALDDDTLVLVSDIVTFEREYRLFVLDGAVHAASRYAVDGSLSVAPLDADPRRDQALAFAAEVLAACAGSLPSAVVVDIGLLADSGAWSVVEANPAWASGGYACDPDAVLDVVLRAAGPAADLRDADRRFCRDLPRVVR</sequence>
<protein>
    <recommendedName>
        <fullName evidence="2">ATP-grasp domain-containing protein</fullName>
    </recommendedName>
</protein>
<comment type="caution">
    <text evidence="3">The sequence shown here is derived from an EMBL/GenBank/DDBJ whole genome shotgun (WGS) entry which is preliminary data.</text>
</comment>
<keyword evidence="4" id="KW-1185">Reference proteome</keyword>
<feature type="domain" description="ATP-grasp" evidence="2">
    <location>
        <begin position="116"/>
        <end position="271"/>
    </location>
</feature>
<dbReference type="Pfam" id="PF18299">
    <property type="entry name" value="R2K_2"/>
    <property type="match status" value="1"/>
</dbReference>
<dbReference type="AlphaFoldDB" id="A0A919KWW5"/>
<dbReference type="InterPro" id="IPR041261">
    <property type="entry name" value="R2K_2"/>
</dbReference>
<evidence type="ECO:0000259" key="2">
    <source>
        <dbReference type="Pfam" id="PF18299"/>
    </source>
</evidence>
<reference evidence="3" key="1">
    <citation type="journal article" date="2014" name="Int. J. Syst. Evol. Microbiol.">
        <title>Complete genome sequence of Corynebacterium casei LMG S-19264T (=DSM 44701T), isolated from a smear-ripened cheese.</title>
        <authorList>
            <consortium name="US DOE Joint Genome Institute (JGI-PGF)"/>
            <person name="Walter F."/>
            <person name="Albersmeier A."/>
            <person name="Kalinowski J."/>
            <person name="Ruckert C."/>
        </authorList>
    </citation>
    <scope>NUCLEOTIDE SEQUENCE</scope>
    <source>
        <strain evidence="3">JCM 4646</strain>
    </source>
</reference>
<dbReference type="Proteomes" id="UP000617734">
    <property type="component" value="Unassembled WGS sequence"/>
</dbReference>